<reference evidence="1 2" key="1">
    <citation type="submission" date="2018-09" db="EMBL/GenBank/DDBJ databases">
        <title>Genomic investigation of the strawberry pathogen Phytophthora fragariae indicates pathogenicity is determined by transcriptional variation in three key races.</title>
        <authorList>
            <person name="Adams T.M."/>
            <person name="Armitage A.D."/>
            <person name="Sobczyk M.K."/>
            <person name="Bates H.J."/>
            <person name="Dunwell J.M."/>
            <person name="Nellist C.F."/>
            <person name="Harrison R.J."/>
        </authorList>
    </citation>
    <scope>NUCLEOTIDE SEQUENCE [LARGE SCALE GENOMIC DNA]</scope>
    <source>
        <strain evidence="1 2">NOV-77</strain>
    </source>
</reference>
<proteinExistence type="predicted"/>
<dbReference type="Proteomes" id="UP000486351">
    <property type="component" value="Unassembled WGS sequence"/>
</dbReference>
<evidence type="ECO:0000313" key="2">
    <source>
        <dbReference type="Proteomes" id="UP000486351"/>
    </source>
</evidence>
<gene>
    <name evidence="1" type="ORF">PF008_g29284</name>
</gene>
<protein>
    <submittedName>
        <fullName evidence="1">Uncharacterized protein</fullName>
    </submittedName>
</protein>
<dbReference type="EMBL" id="QXFY01004727">
    <property type="protein sequence ID" value="KAE9275717.1"/>
    <property type="molecule type" value="Genomic_DNA"/>
</dbReference>
<name>A0A6G0Q9D8_9STRA</name>
<comment type="caution">
    <text evidence="1">The sequence shown here is derived from an EMBL/GenBank/DDBJ whole genome shotgun (WGS) entry which is preliminary data.</text>
</comment>
<dbReference type="AlphaFoldDB" id="A0A6G0Q9D8"/>
<accession>A0A6G0Q9D8</accession>
<sequence>MDCPPVHRRRILACIVLTVPSSRSCGVTAPKSSSNFRITDASVDRRDGGLLHGMESLSLLDRRIGVGTRK</sequence>
<evidence type="ECO:0000313" key="1">
    <source>
        <dbReference type="EMBL" id="KAE9275717.1"/>
    </source>
</evidence>
<organism evidence="1 2">
    <name type="scientific">Phytophthora fragariae</name>
    <dbReference type="NCBI Taxonomy" id="53985"/>
    <lineage>
        <taxon>Eukaryota</taxon>
        <taxon>Sar</taxon>
        <taxon>Stramenopiles</taxon>
        <taxon>Oomycota</taxon>
        <taxon>Peronosporomycetes</taxon>
        <taxon>Peronosporales</taxon>
        <taxon>Peronosporaceae</taxon>
        <taxon>Phytophthora</taxon>
    </lineage>
</organism>